<protein>
    <submittedName>
        <fullName evidence="2">Uncharacterized protein</fullName>
    </submittedName>
</protein>
<evidence type="ECO:0000313" key="2">
    <source>
        <dbReference type="EMBL" id="GBP31640.1"/>
    </source>
</evidence>
<dbReference type="Proteomes" id="UP000299102">
    <property type="component" value="Unassembled WGS sequence"/>
</dbReference>
<evidence type="ECO:0000313" key="3">
    <source>
        <dbReference type="Proteomes" id="UP000299102"/>
    </source>
</evidence>
<dbReference type="EMBL" id="BGZK01000249">
    <property type="protein sequence ID" value="GBP31640.1"/>
    <property type="molecule type" value="Genomic_DNA"/>
</dbReference>
<feature type="region of interest" description="Disordered" evidence="1">
    <location>
        <begin position="1"/>
        <end position="32"/>
    </location>
</feature>
<dbReference type="AlphaFoldDB" id="A0A4C1UZG2"/>
<accession>A0A4C1UZG2</accession>
<name>A0A4C1UZG2_EUMVA</name>
<sequence>MRSPNASFPRCNKRSLPTNRQDVLNSANPNGHGGFAQYLFKFKLKDLPYCACDSAKFQDVLHVLEECDMFLRKLAALEAEVNVRIARRHFPEIMEKADKIRKFLLLCCGYK</sequence>
<proteinExistence type="predicted"/>
<keyword evidence="3" id="KW-1185">Reference proteome</keyword>
<feature type="compositionally biased region" description="Polar residues" evidence="1">
    <location>
        <begin position="15"/>
        <end position="29"/>
    </location>
</feature>
<organism evidence="2 3">
    <name type="scientific">Eumeta variegata</name>
    <name type="common">Bagworm moth</name>
    <name type="synonym">Eumeta japonica</name>
    <dbReference type="NCBI Taxonomy" id="151549"/>
    <lineage>
        <taxon>Eukaryota</taxon>
        <taxon>Metazoa</taxon>
        <taxon>Ecdysozoa</taxon>
        <taxon>Arthropoda</taxon>
        <taxon>Hexapoda</taxon>
        <taxon>Insecta</taxon>
        <taxon>Pterygota</taxon>
        <taxon>Neoptera</taxon>
        <taxon>Endopterygota</taxon>
        <taxon>Lepidoptera</taxon>
        <taxon>Glossata</taxon>
        <taxon>Ditrysia</taxon>
        <taxon>Tineoidea</taxon>
        <taxon>Psychidae</taxon>
        <taxon>Oiketicinae</taxon>
        <taxon>Eumeta</taxon>
    </lineage>
</organism>
<evidence type="ECO:0000256" key="1">
    <source>
        <dbReference type="SAM" id="MobiDB-lite"/>
    </source>
</evidence>
<reference evidence="2 3" key="1">
    <citation type="journal article" date="2019" name="Commun. Biol.">
        <title>The bagworm genome reveals a unique fibroin gene that provides high tensile strength.</title>
        <authorList>
            <person name="Kono N."/>
            <person name="Nakamura H."/>
            <person name="Ohtoshi R."/>
            <person name="Tomita M."/>
            <person name="Numata K."/>
            <person name="Arakawa K."/>
        </authorList>
    </citation>
    <scope>NUCLEOTIDE SEQUENCE [LARGE SCALE GENOMIC DNA]</scope>
</reference>
<dbReference type="OrthoDB" id="411823at2759"/>
<comment type="caution">
    <text evidence="2">The sequence shown here is derived from an EMBL/GenBank/DDBJ whole genome shotgun (WGS) entry which is preliminary data.</text>
</comment>
<gene>
    <name evidence="2" type="ORF">EVAR_84086_1</name>
</gene>